<dbReference type="OrthoDB" id="7674957at2759"/>
<dbReference type="Proteomes" id="UP000708208">
    <property type="component" value="Unassembled WGS sequence"/>
</dbReference>
<proteinExistence type="predicted"/>
<dbReference type="EMBL" id="CAJVCH010118800">
    <property type="protein sequence ID" value="CAG7725201.1"/>
    <property type="molecule type" value="Genomic_DNA"/>
</dbReference>
<feature type="region of interest" description="Disordered" evidence="1">
    <location>
        <begin position="181"/>
        <end position="201"/>
    </location>
</feature>
<comment type="caution">
    <text evidence="3">The sequence shown here is derived from an EMBL/GenBank/DDBJ whole genome shotgun (WGS) entry which is preliminary data.</text>
</comment>
<evidence type="ECO:0000256" key="2">
    <source>
        <dbReference type="SAM" id="SignalP"/>
    </source>
</evidence>
<sequence length="232" mass="25205">MFSPKFARIFVICAIFGARKASAGTTLLNAPQLQTTDLRRIDGFVSSTLPIYPKGFQLYTSGPGARPIIVKMIDPERMSAPLPNPGYYTNLPAVIPQGLEGIARTSFILGSPLVSGVPQNSQLAQSSVRVENSLSGNVIQYEGENIQARSNLVEPEDSHRNSVVEATAQYEASLPGDLRNPFYSNQQTAESLARESLPTQGEQVVTDWNTRKIQDGKIRDLLSSAGLINAQQ</sequence>
<gene>
    <name evidence="3" type="ORF">AFUS01_LOCUS14171</name>
</gene>
<keyword evidence="4" id="KW-1185">Reference proteome</keyword>
<keyword evidence="2" id="KW-0732">Signal</keyword>
<evidence type="ECO:0000256" key="1">
    <source>
        <dbReference type="SAM" id="MobiDB-lite"/>
    </source>
</evidence>
<organism evidence="3 4">
    <name type="scientific">Allacma fusca</name>
    <dbReference type="NCBI Taxonomy" id="39272"/>
    <lineage>
        <taxon>Eukaryota</taxon>
        <taxon>Metazoa</taxon>
        <taxon>Ecdysozoa</taxon>
        <taxon>Arthropoda</taxon>
        <taxon>Hexapoda</taxon>
        <taxon>Collembola</taxon>
        <taxon>Symphypleona</taxon>
        <taxon>Sminthuridae</taxon>
        <taxon>Allacma</taxon>
    </lineage>
</organism>
<feature type="signal peptide" evidence="2">
    <location>
        <begin position="1"/>
        <end position="23"/>
    </location>
</feature>
<protein>
    <submittedName>
        <fullName evidence="3">Uncharacterized protein</fullName>
    </submittedName>
</protein>
<evidence type="ECO:0000313" key="3">
    <source>
        <dbReference type="EMBL" id="CAG7725201.1"/>
    </source>
</evidence>
<evidence type="ECO:0000313" key="4">
    <source>
        <dbReference type="Proteomes" id="UP000708208"/>
    </source>
</evidence>
<feature type="chain" id="PRO_5035198653" evidence="2">
    <location>
        <begin position="24"/>
        <end position="232"/>
    </location>
</feature>
<name>A0A8J2JS65_9HEXA</name>
<dbReference type="AlphaFoldDB" id="A0A8J2JS65"/>
<reference evidence="3" key="1">
    <citation type="submission" date="2021-06" db="EMBL/GenBank/DDBJ databases">
        <authorList>
            <person name="Hodson N. C."/>
            <person name="Mongue J. A."/>
            <person name="Jaron S. K."/>
        </authorList>
    </citation>
    <scope>NUCLEOTIDE SEQUENCE</scope>
</reference>
<accession>A0A8J2JS65</accession>